<keyword evidence="3" id="KW-1185">Reference proteome</keyword>
<dbReference type="Pfam" id="PF03551">
    <property type="entry name" value="PadR"/>
    <property type="match status" value="1"/>
</dbReference>
<reference evidence="2 3" key="1">
    <citation type="submission" date="2019-09" db="EMBL/GenBank/DDBJ databases">
        <title>The complete genome of Methanoplanus sp. FWC-SCC4.</title>
        <authorList>
            <person name="Chen S.-C."/>
            <person name="Zhou Y.-Z."/>
            <person name="Lai M.-C."/>
        </authorList>
    </citation>
    <scope>NUCLEOTIDE SEQUENCE [LARGE SCALE GENOMIC DNA]</scope>
    <source>
        <strain evidence="2 3">FWC-SCC4</strain>
    </source>
</reference>
<proteinExistence type="predicted"/>
<evidence type="ECO:0000313" key="3">
    <source>
        <dbReference type="Proteomes" id="UP001301797"/>
    </source>
</evidence>
<dbReference type="CDD" id="cd00090">
    <property type="entry name" value="HTH_ARSR"/>
    <property type="match status" value="1"/>
</dbReference>
<dbReference type="AlphaFoldDB" id="A0AA97FBT9"/>
<evidence type="ECO:0000259" key="1">
    <source>
        <dbReference type="Pfam" id="PF03551"/>
    </source>
</evidence>
<name>A0AA97FBT9_9EURY</name>
<evidence type="ECO:0000313" key="2">
    <source>
        <dbReference type="EMBL" id="WOF15662.1"/>
    </source>
</evidence>
<dbReference type="PANTHER" id="PTHR33169:SF24">
    <property type="entry name" value="TRANSCRIPTIONAL REGULATOR, PADR FAMILY"/>
    <property type="match status" value="1"/>
</dbReference>
<dbReference type="Gene3D" id="1.10.10.10">
    <property type="entry name" value="Winged helix-like DNA-binding domain superfamily/Winged helix DNA-binding domain"/>
    <property type="match status" value="1"/>
</dbReference>
<dbReference type="InterPro" id="IPR005149">
    <property type="entry name" value="Tscrpt_reg_PadR_N"/>
</dbReference>
<protein>
    <submittedName>
        <fullName evidence="2">PadR family transcriptional regulator</fullName>
    </submittedName>
</protein>
<accession>A0AA97FBT9</accession>
<dbReference type="Proteomes" id="UP001301797">
    <property type="component" value="Chromosome"/>
</dbReference>
<dbReference type="SUPFAM" id="SSF46785">
    <property type="entry name" value="Winged helix' DNA-binding domain"/>
    <property type="match status" value="1"/>
</dbReference>
<dbReference type="InterPro" id="IPR011991">
    <property type="entry name" value="ArsR-like_HTH"/>
</dbReference>
<dbReference type="InterPro" id="IPR052509">
    <property type="entry name" value="Metal_resp_DNA-bind_regulator"/>
</dbReference>
<dbReference type="KEGG" id="mefw:F1737_02650"/>
<dbReference type="PANTHER" id="PTHR33169">
    <property type="entry name" value="PADR-FAMILY TRANSCRIPTIONAL REGULATOR"/>
    <property type="match status" value="1"/>
</dbReference>
<sequence length="107" mass="12791">MTTQFRKGVLDLCVLSLLSERDYYGYEMVHEISKIIEISEGTVYPILKRLKSEGYLETYLRESQEGPPRKYYRLTTDGKRKENEIRNEWISFSKKVNYLLKINNRSE</sequence>
<gene>
    <name evidence="2" type="ORF">F1737_02650</name>
</gene>
<dbReference type="EMBL" id="CP043875">
    <property type="protein sequence ID" value="WOF15662.1"/>
    <property type="molecule type" value="Genomic_DNA"/>
</dbReference>
<organism evidence="2 3">
    <name type="scientific">Methanochimaera problematica</name>
    <dbReference type="NCBI Taxonomy" id="2609417"/>
    <lineage>
        <taxon>Archaea</taxon>
        <taxon>Methanobacteriati</taxon>
        <taxon>Methanobacteriota</taxon>
        <taxon>Stenosarchaea group</taxon>
        <taxon>Methanomicrobia</taxon>
        <taxon>Methanomicrobiales</taxon>
        <taxon>Methanomicrobiaceae</taxon>
        <taxon>Methanochimaera</taxon>
    </lineage>
</organism>
<dbReference type="InterPro" id="IPR036390">
    <property type="entry name" value="WH_DNA-bd_sf"/>
</dbReference>
<dbReference type="InterPro" id="IPR036388">
    <property type="entry name" value="WH-like_DNA-bd_sf"/>
</dbReference>
<feature type="domain" description="Transcription regulator PadR N-terminal" evidence="1">
    <location>
        <begin position="14"/>
        <end position="81"/>
    </location>
</feature>